<feature type="compositionally biased region" description="Basic and acidic residues" evidence="1">
    <location>
        <begin position="86"/>
        <end position="96"/>
    </location>
</feature>
<comment type="caution">
    <text evidence="3">The sequence shown here is derived from an EMBL/GenBank/DDBJ whole genome shotgun (WGS) entry which is preliminary data.</text>
</comment>
<feature type="region of interest" description="Disordered" evidence="1">
    <location>
        <begin position="86"/>
        <end position="107"/>
    </location>
</feature>
<organism evidence="3 4">
    <name type="scientific">Pacificimonas pallii</name>
    <dbReference type="NCBI Taxonomy" id="2827236"/>
    <lineage>
        <taxon>Bacteria</taxon>
        <taxon>Pseudomonadati</taxon>
        <taxon>Pseudomonadota</taxon>
        <taxon>Alphaproteobacteria</taxon>
        <taxon>Sphingomonadales</taxon>
        <taxon>Sphingosinicellaceae</taxon>
        <taxon>Pacificimonas</taxon>
    </lineage>
</organism>
<gene>
    <name evidence="3" type="ORF">KCG44_12090</name>
</gene>
<reference evidence="3 4" key="1">
    <citation type="submission" date="2021-04" db="EMBL/GenBank/DDBJ databases">
        <authorList>
            <person name="Pira H."/>
            <person name="Risdian C."/>
            <person name="Wink J."/>
        </authorList>
    </citation>
    <scope>NUCLEOTIDE SEQUENCE [LARGE SCALE GENOMIC DNA]</scope>
    <source>
        <strain evidence="3 4">WHA3</strain>
    </source>
</reference>
<dbReference type="RefSeq" id="WP_218446374.1">
    <property type="nucleotide sequence ID" value="NZ_JAGSPA010000004.1"/>
</dbReference>
<evidence type="ECO:0000256" key="1">
    <source>
        <dbReference type="SAM" id="MobiDB-lite"/>
    </source>
</evidence>
<proteinExistence type="predicted"/>
<evidence type="ECO:0000313" key="3">
    <source>
        <dbReference type="EMBL" id="MBV7257525.1"/>
    </source>
</evidence>
<evidence type="ECO:0000259" key="2">
    <source>
        <dbReference type="Pfam" id="PF06844"/>
    </source>
</evidence>
<dbReference type="Pfam" id="PF06844">
    <property type="entry name" value="DUF1244"/>
    <property type="match status" value="1"/>
</dbReference>
<feature type="domain" description="SMc04008-like" evidence="2">
    <location>
        <begin position="35"/>
        <end position="100"/>
    </location>
</feature>
<protein>
    <submittedName>
        <fullName evidence="3">DUF1244 domain-containing protein</fullName>
    </submittedName>
</protein>
<dbReference type="EMBL" id="JAGSPA010000004">
    <property type="protein sequence ID" value="MBV7257525.1"/>
    <property type="molecule type" value="Genomic_DNA"/>
</dbReference>
<name>A0ABS6SGI4_9SPHN</name>
<sequence length="107" mass="12228">MTDSAHNSVDAATRTELEAAAFRRLVDHLRRRTDVQNIDLMGHSGFCRNCLGDWYLEAAEARGVEMSKDEARTAIYGMPPAQWKDRYQRPATEEQLARMQDSVAKNR</sequence>
<accession>A0ABS6SGI4</accession>
<dbReference type="InterPro" id="IPR023163">
    <property type="entry name" value="SMc04008-like_domain"/>
</dbReference>
<evidence type="ECO:0000313" key="4">
    <source>
        <dbReference type="Proteomes" id="UP000722336"/>
    </source>
</evidence>
<dbReference type="Proteomes" id="UP000722336">
    <property type="component" value="Unassembled WGS sequence"/>
</dbReference>
<keyword evidence="4" id="KW-1185">Reference proteome</keyword>